<evidence type="ECO:0000256" key="3">
    <source>
        <dbReference type="ARBA" id="ARBA00022801"/>
    </source>
</evidence>
<dbReference type="Proteomes" id="UP000094112">
    <property type="component" value="Unassembled WGS sequence"/>
</dbReference>
<dbReference type="InterPro" id="IPR050738">
    <property type="entry name" value="Sulfatase"/>
</dbReference>
<evidence type="ECO:0000256" key="4">
    <source>
        <dbReference type="ARBA" id="ARBA00022837"/>
    </source>
</evidence>
<evidence type="ECO:0000259" key="5">
    <source>
        <dbReference type="Pfam" id="PF00884"/>
    </source>
</evidence>
<dbReference type="GeneID" id="30201100"/>
<dbReference type="OrthoDB" id="3978690at2759"/>
<keyword evidence="2" id="KW-0479">Metal-binding</keyword>
<accession>A0A1E3NYQ9</accession>
<dbReference type="InterPro" id="IPR017850">
    <property type="entry name" value="Alkaline_phosphatase_core_sf"/>
</dbReference>
<evidence type="ECO:0000313" key="6">
    <source>
        <dbReference type="EMBL" id="ODQ57717.1"/>
    </source>
</evidence>
<name>A0A1E3NYQ9_WICAA</name>
<dbReference type="PANTHER" id="PTHR42693">
    <property type="entry name" value="ARYLSULFATASE FAMILY MEMBER"/>
    <property type="match status" value="1"/>
</dbReference>
<comment type="similarity">
    <text evidence="1">Belongs to the sulfatase family.</text>
</comment>
<protein>
    <recommendedName>
        <fullName evidence="5">Sulfatase N-terminal domain-containing protein</fullName>
    </recommendedName>
</protein>
<dbReference type="Gene3D" id="3.40.720.10">
    <property type="entry name" value="Alkaline Phosphatase, subunit A"/>
    <property type="match status" value="1"/>
</dbReference>
<dbReference type="STRING" id="683960.A0A1E3NYQ9"/>
<keyword evidence="3" id="KW-0378">Hydrolase</keyword>
<dbReference type="InterPro" id="IPR024607">
    <property type="entry name" value="Sulfatase_CS"/>
</dbReference>
<reference evidence="6 7" key="1">
    <citation type="journal article" date="2016" name="Proc. Natl. Acad. Sci. U.S.A.">
        <title>Comparative genomics of biotechnologically important yeasts.</title>
        <authorList>
            <person name="Riley R."/>
            <person name="Haridas S."/>
            <person name="Wolfe K.H."/>
            <person name="Lopes M.R."/>
            <person name="Hittinger C.T."/>
            <person name="Goeker M."/>
            <person name="Salamov A.A."/>
            <person name="Wisecaver J.H."/>
            <person name="Long T.M."/>
            <person name="Calvey C.H."/>
            <person name="Aerts A.L."/>
            <person name="Barry K.W."/>
            <person name="Choi C."/>
            <person name="Clum A."/>
            <person name="Coughlan A.Y."/>
            <person name="Deshpande S."/>
            <person name="Douglass A.P."/>
            <person name="Hanson S.J."/>
            <person name="Klenk H.-P."/>
            <person name="LaButti K.M."/>
            <person name="Lapidus A."/>
            <person name="Lindquist E.A."/>
            <person name="Lipzen A.M."/>
            <person name="Meier-Kolthoff J.P."/>
            <person name="Ohm R.A."/>
            <person name="Otillar R.P."/>
            <person name="Pangilinan J.L."/>
            <person name="Peng Y."/>
            <person name="Rokas A."/>
            <person name="Rosa C.A."/>
            <person name="Scheuner C."/>
            <person name="Sibirny A.A."/>
            <person name="Slot J.C."/>
            <person name="Stielow J.B."/>
            <person name="Sun H."/>
            <person name="Kurtzman C.P."/>
            <person name="Blackwell M."/>
            <person name="Grigoriev I.V."/>
            <person name="Jeffries T.W."/>
        </authorList>
    </citation>
    <scope>NUCLEOTIDE SEQUENCE [LARGE SCALE GENOMIC DNA]</scope>
    <source>
        <strain evidence="7">ATCC 58044 / CBS 1984 / NCYC 433 / NRRL Y-366-8</strain>
    </source>
</reference>
<evidence type="ECO:0000256" key="2">
    <source>
        <dbReference type="ARBA" id="ARBA00022723"/>
    </source>
</evidence>
<dbReference type="PROSITE" id="PS00149">
    <property type="entry name" value="SULFATASE_2"/>
    <property type="match status" value="1"/>
</dbReference>
<dbReference type="GO" id="GO:0019637">
    <property type="term" value="P:organophosphate metabolic process"/>
    <property type="evidence" value="ECO:0007669"/>
    <property type="project" value="UniProtKB-ARBA"/>
</dbReference>
<dbReference type="InterPro" id="IPR000917">
    <property type="entry name" value="Sulfatase_N"/>
</dbReference>
<keyword evidence="7" id="KW-1185">Reference proteome</keyword>
<evidence type="ECO:0000313" key="7">
    <source>
        <dbReference type="Proteomes" id="UP000094112"/>
    </source>
</evidence>
<dbReference type="SUPFAM" id="SSF53649">
    <property type="entry name" value="Alkaline phosphatase-like"/>
    <property type="match status" value="1"/>
</dbReference>
<keyword evidence="4" id="KW-0106">Calcium</keyword>
<dbReference type="GO" id="GO:0004065">
    <property type="term" value="F:arylsulfatase activity"/>
    <property type="evidence" value="ECO:0007669"/>
    <property type="project" value="TreeGrafter"/>
</dbReference>
<proteinExistence type="inferred from homology"/>
<dbReference type="EMBL" id="KV454213">
    <property type="protein sequence ID" value="ODQ57717.1"/>
    <property type="molecule type" value="Genomic_DNA"/>
</dbReference>
<gene>
    <name evidence="6" type="ORF">WICANDRAFT_65064</name>
</gene>
<dbReference type="GO" id="GO:0046872">
    <property type="term" value="F:metal ion binding"/>
    <property type="evidence" value="ECO:0007669"/>
    <property type="project" value="UniProtKB-KW"/>
</dbReference>
<feature type="domain" description="Sulfatase N-terminal" evidence="5">
    <location>
        <begin position="8"/>
        <end position="437"/>
    </location>
</feature>
<organism evidence="6 7">
    <name type="scientific">Wickerhamomyces anomalus (strain ATCC 58044 / CBS 1984 / NCYC 433 / NRRL Y-366-8)</name>
    <name type="common">Yeast</name>
    <name type="synonym">Hansenula anomala</name>
    <dbReference type="NCBI Taxonomy" id="683960"/>
    <lineage>
        <taxon>Eukaryota</taxon>
        <taxon>Fungi</taxon>
        <taxon>Dikarya</taxon>
        <taxon>Ascomycota</taxon>
        <taxon>Saccharomycotina</taxon>
        <taxon>Saccharomycetes</taxon>
        <taxon>Phaffomycetales</taxon>
        <taxon>Wickerhamomycetaceae</taxon>
        <taxon>Wickerhamomyces</taxon>
    </lineage>
</organism>
<dbReference type="RefSeq" id="XP_019036924.1">
    <property type="nucleotide sequence ID" value="XM_019183854.1"/>
</dbReference>
<dbReference type="PANTHER" id="PTHR42693:SF33">
    <property type="entry name" value="ARYLSULFATASE"/>
    <property type="match status" value="1"/>
</dbReference>
<sequence length="570" mass="64410">MTAEKIRPNFLLIVADDLGFTDISPFGGEIDTPNLAKLARIGQSFTDFHTAPACSPTRSMLLSGTDNHIAGVGQMAEALRTFNEDLKDQPGYEGVLNQRVAALSEILKDEGYYTTISGKWHLGLTEESSPSARGFEKVNALLPGGSNHFKYFPLDPQGETPNNFLPPLFERDGKFFHAGKAKDQIPDDYYSTKYFTDNLLDQLKSKDRDGRPFFSLLTYTAPHWPLQAPEEFIAKYKGVYDKGPAQLRLDRLKRAAELGIIDKDTIPHDVKIKYQRWETLSEENKRREVKIMEVYAAMVDYLDKQIGRVLDELEASGEIDNTFIVFMSDNGAEGAIWEAFPMKTKIVSMVTSNYYNNDFDNIGKKDSFVYYSDEWAQAATAPNFLYKFYSTEGGINCPFIVSYPELINAERKNAGVISNSFLTVMDILPTVLRLADVKHPGKSFHGRAVVEPIGKDFTSVFFDPKHEIHTYEDSKAIGWELMANRAIRRGDYKLNCVPAPYGSGEWELFNVKKDPGETKNLSEELPEIYEQLIHDWAVYVAETGLVEVTTKASFSEAYDELEKVLPRVRI</sequence>
<dbReference type="Gene3D" id="3.30.1120.10">
    <property type="match status" value="1"/>
</dbReference>
<dbReference type="AlphaFoldDB" id="A0A1E3NYQ9"/>
<evidence type="ECO:0000256" key="1">
    <source>
        <dbReference type="ARBA" id="ARBA00008779"/>
    </source>
</evidence>
<dbReference type="CDD" id="cd16025">
    <property type="entry name" value="PAS_like"/>
    <property type="match status" value="1"/>
</dbReference>
<dbReference type="Pfam" id="PF00884">
    <property type="entry name" value="Sulfatase"/>
    <property type="match status" value="1"/>
</dbReference>